<reference evidence="2 3" key="1">
    <citation type="submission" date="2020-08" db="EMBL/GenBank/DDBJ databases">
        <title>Sequencing the genomes of 1000 actinobacteria strains.</title>
        <authorList>
            <person name="Klenk H.-P."/>
        </authorList>
    </citation>
    <scope>NUCLEOTIDE SEQUENCE [LARGE SCALE GENOMIC DNA]</scope>
    <source>
        <strain evidence="2 3">DSM 19079</strain>
    </source>
</reference>
<proteinExistence type="predicted"/>
<dbReference type="Gene3D" id="1.25.40.10">
    <property type="entry name" value="Tetratricopeptide repeat domain"/>
    <property type="match status" value="1"/>
</dbReference>
<evidence type="ECO:0008006" key="4">
    <source>
        <dbReference type="Google" id="ProtNLM"/>
    </source>
</evidence>
<keyword evidence="1" id="KW-1133">Transmembrane helix</keyword>
<comment type="caution">
    <text evidence="2">The sequence shown here is derived from an EMBL/GenBank/DDBJ whole genome shotgun (WGS) entry which is preliminary data.</text>
</comment>
<sequence length="168" mass="17577">MSSTDRADDAGTVPASPAAGATLRSKLWVAFVVLLTLFFAFFVVRAAVALIGAGGALPVVIGVSVIVVVALGLALIGRELLFGLQTERLAAILEAEGGLPEDDLPRSPGGRIDRAAADAQFAGFADAVRAAPRDWRARYRLSLAYAAAGDRTRARAAAREAVRLHRAR</sequence>
<evidence type="ECO:0000313" key="3">
    <source>
        <dbReference type="Proteomes" id="UP000560081"/>
    </source>
</evidence>
<dbReference type="EMBL" id="JACHMC010000001">
    <property type="protein sequence ID" value="MBB4883131.1"/>
    <property type="molecule type" value="Genomic_DNA"/>
</dbReference>
<evidence type="ECO:0000313" key="2">
    <source>
        <dbReference type="EMBL" id="MBB4883131.1"/>
    </source>
</evidence>
<accession>A0A7W7PA43</accession>
<dbReference type="AlphaFoldDB" id="A0A7W7PA43"/>
<evidence type="ECO:0000256" key="1">
    <source>
        <dbReference type="SAM" id="Phobius"/>
    </source>
</evidence>
<feature type="transmembrane region" description="Helical" evidence="1">
    <location>
        <begin position="57"/>
        <end position="76"/>
    </location>
</feature>
<feature type="transmembrane region" description="Helical" evidence="1">
    <location>
        <begin position="27"/>
        <end position="51"/>
    </location>
</feature>
<keyword evidence="3" id="KW-1185">Reference proteome</keyword>
<keyword evidence="1" id="KW-0812">Transmembrane</keyword>
<dbReference type="RefSeq" id="WP_229667130.1">
    <property type="nucleotide sequence ID" value="NZ_BMLA01000001.1"/>
</dbReference>
<keyword evidence="1" id="KW-0472">Membrane</keyword>
<protein>
    <recommendedName>
        <fullName evidence="4">Tetratricopeptide repeat protein</fullName>
    </recommendedName>
</protein>
<dbReference type="InterPro" id="IPR011990">
    <property type="entry name" value="TPR-like_helical_dom_sf"/>
</dbReference>
<organism evidence="2 3">
    <name type="scientific">Micrococcus flavus</name>
    <dbReference type="NCBI Taxonomy" id="384602"/>
    <lineage>
        <taxon>Bacteria</taxon>
        <taxon>Bacillati</taxon>
        <taxon>Actinomycetota</taxon>
        <taxon>Actinomycetes</taxon>
        <taxon>Micrococcales</taxon>
        <taxon>Micrococcaceae</taxon>
        <taxon>Micrococcus</taxon>
    </lineage>
</organism>
<name>A0A7W7PA43_9MICC</name>
<gene>
    <name evidence="2" type="ORF">BJ976_001482</name>
</gene>
<dbReference type="Proteomes" id="UP000560081">
    <property type="component" value="Unassembled WGS sequence"/>
</dbReference>